<sequence length="2888" mass="339172">MASPNDSNFTYEHFQMIVRNLNISGEYNDESENYGNNMYETQIENINWLLDIYHMCQVSEVLNTASINFTKMKGNINDKIEIVDKILTRKKLRFWALWEMVRYCILSKLKTTHGDAQKTFEFIEHSLNKIWKSKENINNFENLKFISRTRYLGYLIPFIDLLELQIYNAYEGTALEKPAEFPRSRTVFFSVNSRVCEEWFLRIRKLIILDSKIFGTSASYVVRHCMHYLYDKINYIKQYSKETYNHLIEYEQVIIELILALQQLKDPDPIVGIYYWLKKLIIQEMKKNTKKKDNAYLQILLQKKTSPSNKDGYQYHLEWILVAALVAENKYEEAVVKYRFFLNKYQEDGKLSPNLISFVIKQIVECYKNLNDWSNIREFLHYVKSVNIENSNYPLCSFENGKNPKLFEAWEDFENNNYHAAYLNISKTSPNFRETYESVGMNRAVMNSSQYYTLYSMLLINEKNNNNFPQLKSMMNKSLVLVNEQLKRLNSTFASSKEILPVIIQLQLVKIIETIGKGNLSNDKNANVLLSQINNNILLNKEVTENVDIAILMRMLDIFSFLDNTRVLKDGDYIKKLNYDIAKIARKQGNNILGQKLIQKNLLKIKNDFSTSDIPNMLLIDNTPLFVKDYIFELAKIYINEKKYDKGFNILLDLIDSELRNCDSDSDDASTNDKEVVKFRSSVYLKTINFLTKMSNSEEFNIEELPESVDLKIRFIANKAEIDEEEGIKRSDLLVQSIYSVACDESGINPKIWCNAANYYYLQAQDLLEEMEIGSVDNIKHYCFYDLKKFILNYSEKKVFWSTNKIFNLNQIYGDCLSILTSIFGASYKIKFENRKLNVAELDYKIKKYLYELFPDLNEELLKELLSILNRIKNVLIGYFTDSVTNYFKYLKYFDEFENDKIEIKNDQESNMTKIALRLLHVFENYGIYIVRVYREGFANTPISPWEKIIPQLFTRLDHPEPFVQDQICSLICRIGIISPHLIVYPAIVGISTATETNNDNDTRCLYQNIIDSLIQSGSGMLVKEIQKMISELQRVTVLWEETLLNKLTQLQGETDKRFLRLKKENERVNNNNQLTKEEKDDIIKNNYNSLLKPVIYIIESFYNEINNEPQNDHEKWFHQNYKPILEEAINNLKDNTNESFQKAWEPFNKLYKEIAKEVQKNRKILLADVSPYLANIKESQIPLPGIYNKKEIVYIQHFDEYIYALPTKTKPKRINLYGSDGNVYIYLLKGLEDLHLDERIMQLLTCTNNILKGNKKSNSRKLQARNYSVVPLSGHLGMIQWVTNATQMFHLYKKWQQRKYAKEVQNIKNNEESNISFAIRPHEMFYSKLDAQFSKNNLVRGPIRKNWPINIQRYAFLELRRETPNDLIAKEFWTTSSSPTVWWEKTNSYSRSLAVMSIIGYIIGLGDRHLDNILIDFDTGEVIHIDYNVCFEKGKKLCVPETVPFRLTQNLQTALGVYGIEGPFRIACENVLSVLRDNREILMTILESFIYDPLVDWSNDYKKNKEKQLIELNVNIGLLSTRIAGLCPVIKENKELFINNLKGLQHYLKVHMTEISYRELYKGNNKENKENKESSDSIEHSNNSESSNILMYSSKSDISNIKLSTEVQNIDIAEEENLKLNNKEKEFLEYMKKELDSVYEKCESKSQQFQTTYGTLHGTFLQNIQNQINVIDLNRLRINVKNNIYPHINDNIDLIGKIKDIFKKSESWRLFRTNSIKSYFKHLNAYQLITAPISNSLLNQDYYTNIYKLLNNIFDNGDNKRIILDNIKILNKFIKDRSNDAKLDHEMYINVASLENLMKKTYFSKFEILNIFKNTFDKIEMVSQEKIDEEIIEFNKMLSNDNDLHAQYVKIILLNYFNKYGKIILDMFKHKEIETTEFTDLDISRELTVIFHIDVFDMNQLKEIYLLMICIFSLSRILFKVADIRNFTSANFFKGYFKEQEILIEFARSLMKIPQDYLFAFIPQLLRSINDNTIDIQINLIESIAKKIDKLEQTSNYQNIREIKNQYSGIINNLSADSYNNSYFNKTVSNIFLPAEELLSLLKEECNNSEDKEYYEKLEDRIFVLKIKNLNEANKAVKQFYQAIPVNDDKFSQSWINNLDTKVLVSENPAFKSVVESINEFIKFIIDEIYLKLLSSQLKRIFSELFINLDIEEKDKFTEFEDYLQESKRIIQLPKYNKKKYIDIFDSFQDIINLYLRKDLYYYCNCCVVYVDNFTKLNRETYIRYQLMNDYPLIKAREFDDYPGDSKEFIDLEHIDEIDYTTPKSIRKQIIELCTKDIENLKDSICQLRNLELTYNNIYNIIESYSQKKLLNGLIRQDDVDDIKQEIDNIKSKVDNFLLSEHQKFNYLIEFASLIISLETTRVDETEETEEINYIISLNLKEFEKVLNQDNSNIRLFNDSFYSDKDIRKDNDINSPKNNSKNISFDAFVNTMISINNPNAKDTDISNLFYRKFDNDNLQPKYHALPMNNLNNEINDNFLIMGNDIHNKSDNIDGNIVNADFIQIVKNTFDITLKLYKDIQALTSTALKPAEKIKEPIDCVEEINTLWSEWDTYCREFVRIIDELKISRSVDKAEIVLIKRISELISAFETISNKLINLQNINNEQSDSKPSKRSFHNHRGINNSRSNSSISIRINKSNNSSKDSYSALTNEEIEFNNNVIDEIIGSEKEKSSNNNSNDIEDTYDEKNKQIKENYQFTERNNDFNNDADTQQGHSIEEIDKEISKNNDIIYNIQENIGLSNEIEANYLSNENKDIDENTSYIINTKDTNKSAKKHNEKENNSSSKDKSESEKESNNSNKLRTMIIPSEEESVINSMNLPEEVADTQKISERNLQAMKILYRIRDKLNGYDPLIDPSVMDVTKHVDKVINQAINIDNLACMYEGWTSWI</sequence>
<evidence type="ECO:0000256" key="2">
    <source>
        <dbReference type="ARBA" id="ARBA00012513"/>
    </source>
</evidence>
<keyword evidence="7" id="KW-0067">ATP-binding</keyword>
<dbReference type="GO" id="GO:0005634">
    <property type="term" value="C:nucleus"/>
    <property type="evidence" value="ECO:0007669"/>
    <property type="project" value="TreeGrafter"/>
</dbReference>
<dbReference type="GO" id="GO:0005524">
    <property type="term" value="F:ATP binding"/>
    <property type="evidence" value="ECO:0007669"/>
    <property type="project" value="UniProtKB-KW"/>
</dbReference>
<evidence type="ECO:0000256" key="1">
    <source>
        <dbReference type="ARBA" id="ARBA00011031"/>
    </source>
</evidence>
<dbReference type="SMART" id="SM00146">
    <property type="entry name" value="PI3Kc"/>
    <property type="match status" value="1"/>
</dbReference>
<dbReference type="PROSITE" id="PS51189">
    <property type="entry name" value="FAT"/>
    <property type="match status" value="1"/>
</dbReference>
<evidence type="ECO:0000256" key="9">
    <source>
        <dbReference type="ARBA" id="ARBA00047899"/>
    </source>
</evidence>
<dbReference type="GO" id="GO:0031929">
    <property type="term" value="P:TOR signaling"/>
    <property type="evidence" value="ECO:0007669"/>
    <property type="project" value="TreeGrafter"/>
</dbReference>
<dbReference type="InterPro" id="IPR039414">
    <property type="entry name" value="SMG1_PIKKc"/>
</dbReference>
<evidence type="ECO:0000259" key="15">
    <source>
        <dbReference type="PROSITE" id="PS51190"/>
    </source>
</evidence>
<evidence type="ECO:0000256" key="5">
    <source>
        <dbReference type="ARBA" id="ARBA00022741"/>
    </source>
</evidence>
<dbReference type="EMBL" id="MCFH01000002">
    <property type="protein sequence ID" value="ORX59980.1"/>
    <property type="molecule type" value="Genomic_DNA"/>
</dbReference>
<dbReference type="Proteomes" id="UP000193719">
    <property type="component" value="Unassembled WGS sequence"/>
</dbReference>
<dbReference type="InterPro" id="IPR014009">
    <property type="entry name" value="PIK_FAT"/>
</dbReference>
<dbReference type="InterPro" id="IPR000403">
    <property type="entry name" value="PI3/4_kinase_cat_dom"/>
</dbReference>
<evidence type="ECO:0000256" key="12">
    <source>
        <dbReference type="SAM" id="MobiDB-lite"/>
    </source>
</evidence>
<dbReference type="PANTHER" id="PTHR11139">
    <property type="entry name" value="ATAXIA TELANGIECTASIA MUTATED ATM -RELATED"/>
    <property type="match status" value="1"/>
</dbReference>
<feature type="coiled-coil region" evidence="11">
    <location>
        <begin position="1604"/>
        <end position="1634"/>
    </location>
</feature>
<feature type="region of interest" description="Disordered" evidence="12">
    <location>
        <begin position="2667"/>
        <end position="2687"/>
    </location>
</feature>
<evidence type="ECO:0000256" key="8">
    <source>
        <dbReference type="ARBA" id="ARBA00023161"/>
    </source>
</evidence>
<dbReference type="STRING" id="1754191.A0A1Y1VNN4"/>
<comment type="catalytic activity">
    <reaction evidence="9">
        <text>L-threonyl-[protein] + ATP = O-phospho-L-threonyl-[protein] + ADP + H(+)</text>
        <dbReference type="Rhea" id="RHEA:46608"/>
        <dbReference type="Rhea" id="RHEA-COMP:11060"/>
        <dbReference type="Rhea" id="RHEA-COMP:11605"/>
        <dbReference type="ChEBI" id="CHEBI:15378"/>
        <dbReference type="ChEBI" id="CHEBI:30013"/>
        <dbReference type="ChEBI" id="CHEBI:30616"/>
        <dbReference type="ChEBI" id="CHEBI:61977"/>
        <dbReference type="ChEBI" id="CHEBI:456216"/>
        <dbReference type="EC" id="2.7.11.1"/>
    </reaction>
</comment>
<proteinExistence type="inferred from homology"/>
<comment type="catalytic activity">
    <reaction evidence="10">
        <text>L-seryl-[protein] + ATP = O-phospho-L-seryl-[protein] + ADP + H(+)</text>
        <dbReference type="Rhea" id="RHEA:17989"/>
        <dbReference type="Rhea" id="RHEA-COMP:9863"/>
        <dbReference type="Rhea" id="RHEA-COMP:11604"/>
        <dbReference type="ChEBI" id="CHEBI:15378"/>
        <dbReference type="ChEBI" id="CHEBI:29999"/>
        <dbReference type="ChEBI" id="CHEBI:30616"/>
        <dbReference type="ChEBI" id="CHEBI:83421"/>
        <dbReference type="ChEBI" id="CHEBI:456216"/>
        <dbReference type="EC" id="2.7.11.1"/>
    </reaction>
</comment>
<dbReference type="InterPro" id="IPR050517">
    <property type="entry name" value="DDR_Repair_Kinase"/>
</dbReference>
<evidence type="ECO:0000256" key="10">
    <source>
        <dbReference type="ARBA" id="ARBA00048679"/>
    </source>
</evidence>
<evidence type="ECO:0000313" key="17">
    <source>
        <dbReference type="Proteomes" id="UP000193719"/>
    </source>
</evidence>
<protein>
    <recommendedName>
        <fullName evidence="2">non-specific serine/threonine protein kinase</fullName>
        <ecNumber evidence="2">2.7.11.1</ecNumber>
    </recommendedName>
</protein>
<evidence type="ECO:0000256" key="6">
    <source>
        <dbReference type="ARBA" id="ARBA00022777"/>
    </source>
</evidence>
<evidence type="ECO:0000313" key="16">
    <source>
        <dbReference type="EMBL" id="ORX59980.1"/>
    </source>
</evidence>
<dbReference type="OrthoDB" id="381190at2759"/>
<feature type="compositionally biased region" description="Basic and acidic residues" evidence="12">
    <location>
        <begin position="1567"/>
        <end position="1580"/>
    </location>
</feature>
<evidence type="ECO:0000259" key="13">
    <source>
        <dbReference type="PROSITE" id="PS50290"/>
    </source>
</evidence>
<evidence type="ECO:0000256" key="11">
    <source>
        <dbReference type="SAM" id="Coils"/>
    </source>
</evidence>
<feature type="domain" description="FATC" evidence="15">
    <location>
        <begin position="2856"/>
        <end position="2888"/>
    </location>
</feature>
<feature type="compositionally biased region" description="Low complexity" evidence="12">
    <location>
        <begin position="2622"/>
        <end position="2643"/>
    </location>
</feature>
<dbReference type="PROSITE" id="PS00916">
    <property type="entry name" value="PI3_4_KINASE_2"/>
    <property type="match status" value="1"/>
</dbReference>
<dbReference type="PROSITE" id="PS50290">
    <property type="entry name" value="PI3_4_KINASE_3"/>
    <property type="match status" value="1"/>
</dbReference>
<feature type="coiled-coil region" evidence="11">
    <location>
        <begin position="1059"/>
        <end position="1086"/>
    </location>
</feature>
<dbReference type="PANTHER" id="PTHR11139:SF119">
    <property type="entry name" value="SERINE_THREONINE-PROTEIN KINASE SMG1"/>
    <property type="match status" value="1"/>
</dbReference>
<keyword evidence="8" id="KW-0866">Nonsense-mediated mRNA decay</keyword>
<keyword evidence="11" id="KW-0175">Coiled coil</keyword>
<dbReference type="PROSITE" id="PS51190">
    <property type="entry name" value="FATC"/>
    <property type="match status" value="1"/>
</dbReference>
<dbReference type="InterPro" id="IPR031559">
    <property type="entry name" value="SMG1"/>
</dbReference>
<reference evidence="16 17" key="2">
    <citation type="submission" date="2016-08" db="EMBL/GenBank/DDBJ databases">
        <title>Pervasive Adenine N6-methylation of Active Genes in Fungi.</title>
        <authorList>
            <consortium name="DOE Joint Genome Institute"/>
            <person name="Mondo S.J."/>
            <person name="Dannebaum R.O."/>
            <person name="Kuo R.C."/>
            <person name="Labutti K."/>
            <person name="Haridas S."/>
            <person name="Kuo A."/>
            <person name="Salamov A."/>
            <person name="Ahrendt S.R."/>
            <person name="Lipzen A."/>
            <person name="Sullivan W."/>
            <person name="Andreopoulos W.B."/>
            <person name="Clum A."/>
            <person name="Lindquist E."/>
            <person name="Daum C."/>
            <person name="Ramamoorthy G.K."/>
            <person name="Gryganskyi A."/>
            <person name="Culley D."/>
            <person name="Magnuson J.K."/>
            <person name="James T.Y."/>
            <person name="O'Malley M.A."/>
            <person name="Stajich J.E."/>
            <person name="Spatafora J.W."/>
            <person name="Visel A."/>
            <person name="Grigoriev I.V."/>
        </authorList>
    </citation>
    <scope>NUCLEOTIDE SEQUENCE [LARGE SCALE GENOMIC DNA]</scope>
    <source>
        <strain evidence="17">finn</strain>
    </source>
</reference>
<reference evidence="16 17" key="1">
    <citation type="submission" date="2016-08" db="EMBL/GenBank/DDBJ databases">
        <title>Genomes of anaerobic fungi encode conserved fungal cellulosomes for biomass hydrolysis.</title>
        <authorList>
            <consortium name="DOE Joint Genome Institute"/>
            <person name="Haitjema C.H."/>
            <person name="Gilmore S.P."/>
            <person name="Henske J.K."/>
            <person name="Solomon K.V."/>
            <person name="De Groot R."/>
            <person name="Kuo A."/>
            <person name="Mondo S.J."/>
            <person name="Salamov A.A."/>
            <person name="Labutti K."/>
            <person name="Zhao Z."/>
            <person name="Chiniquy J."/>
            <person name="Barry K."/>
            <person name="Brewer H.M."/>
            <person name="Purvine S.O."/>
            <person name="Wright A.T."/>
            <person name="Boxma B."/>
            <person name="Van Alen T."/>
            <person name="Hackstein J.H."/>
            <person name="Baker S.E."/>
            <person name="Grigoriev I.V."/>
            <person name="O'Malley M.A."/>
        </authorList>
    </citation>
    <scope>NUCLEOTIDE SEQUENCE [LARGE SCALE GENOMIC DNA]</scope>
    <source>
        <strain evidence="17">finn</strain>
    </source>
</reference>
<dbReference type="Pfam" id="PF02260">
    <property type="entry name" value="FATC"/>
    <property type="match status" value="1"/>
</dbReference>
<dbReference type="InterPro" id="IPR036940">
    <property type="entry name" value="PI3/4_kinase_cat_sf"/>
</dbReference>
<feature type="region of interest" description="Disordered" evidence="12">
    <location>
        <begin position="2605"/>
        <end position="2646"/>
    </location>
</feature>
<dbReference type="CDD" id="cd05170">
    <property type="entry name" value="PIKKc_SMG1"/>
    <property type="match status" value="1"/>
</dbReference>
<evidence type="ECO:0000256" key="3">
    <source>
        <dbReference type="ARBA" id="ARBA00022527"/>
    </source>
</evidence>
<gene>
    <name evidence="16" type="ORF">BCR36DRAFT_579432</name>
</gene>
<keyword evidence="3" id="KW-0723">Serine/threonine-protein kinase</keyword>
<dbReference type="SMART" id="SM01345">
    <property type="entry name" value="Rapamycin_bind"/>
    <property type="match status" value="1"/>
</dbReference>
<feature type="compositionally biased region" description="Basic and acidic residues" evidence="12">
    <location>
        <begin position="2767"/>
        <end position="2794"/>
    </location>
</feature>
<dbReference type="GO" id="GO:0005737">
    <property type="term" value="C:cytoplasm"/>
    <property type="evidence" value="ECO:0007669"/>
    <property type="project" value="TreeGrafter"/>
</dbReference>
<name>A0A1Y1VNN4_9FUNG</name>
<keyword evidence="5" id="KW-0547">Nucleotide-binding</keyword>
<dbReference type="GO" id="GO:0031932">
    <property type="term" value="C:TORC2 complex"/>
    <property type="evidence" value="ECO:0007669"/>
    <property type="project" value="TreeGrafter"/>
</dbReference>
<evidence type="ECO:0000256" key="7">
    <source>
        <dbReference type="ARBA" id="ARBA00022840"/>
    </source>
</evidence>
<comment type="similarity">
    <text evidence="1">Belongs to the PI3/PI4-kinase family.</text>
</comment>
<accession>A0A1Y1VNN4</accession>
<feature type="region of interest" description="Disordered" evidence="12">
    <location>
        <begin position="2766"/>
        <end position="2802"/>
    </location>
</feature>
<evidence type="ECO:0000256" key="4">
    <source>
        <dbReference type="ARBA" id="ARBA00022679"/>
    </source>
</evidence>
<organism evidence="16 17">
    <name type="scientific">Piromyces finnis</name>
    <dbReference type="NCBI Taxonomy" id="1754191"/>
    <lineage>
        <taxon>Eukaryota</taxon>
        <taxon>Fungi</taxon>
        <taxon>Fungi incertae sedis</taxon>
        <taxon>Chytridiomycota</taxon>
        <taxon>Chytridiomycota incertae sedis</taxon>
        <taxon>Neocallimastigomycetes</taxon>
        <taxon>Neocallimastigales</taxon>
        <taxon>Neocallimastigaceae</taxon>
        <taxon>Piromyces</taxon>
    </lineage>
</organism>
<dbReference type="SMART" id="SM01343">
    <property type="entry name" value="FATC"/>
    <property type="match status" value="1"/>
</dbReference>
<dbReference type="GO" id="GO:0000184">
    <property type="term" value="P:nuclear-transcribed mRNA catabolic process, nonsense-mediated decay"/>
    <property type="evidence" value="ECO:0007669"/>
    <property type="project" value="UniProtKB-KW"/>
</dbReference>
<feature type="region of interest" description="Disordered" evidence="12">
    <location>
        <begin position="1567"/>
        <end position="1587"/>
    </location>
</feature>
<evidence type="ECO:0000259" key="14">
    <source>
        <dbReference type="PROSITE" id="PS51189"/>
    </source>
</evidence>
<dbReference type="Pfam" id="PF15785">
    <property type="entry name" value="SMG1"/>
    <property type="match status" value="1"/>
</dbReference>
<dbReference type="Gene3D" id="1.10.1070.11">
    <property type="entry name" value="Phosphatidylinositol 3-/4-kinase, catalytic domain"/>
    <property type="match status" value="1"/>
</dbReference>
<dbReference type="EC" id="2.7.11.1" evidence="2"/>
<dbReference type="SUPFAM" id="SSF56112">
    <property type="entry name" value="Protein kinase-like (PK-like)"/>
    <property type="match status" value="1"/>
</dbReference>
<comment type="caution">
    <text evidence="16">The sequence shown here is derived from an EMBL/GenBank/DDBJ whole genome shotgun (WGS) entry which is preliminary data.</text>
</comment>
<dbReference type="Gene3D" id="3.30.1010.10">
    <property type="entry name" value="Phosphatidylinositol 3-kinase Catalytic Subunit, Chain A, domain 4"/>
    <property type="match status" value="1"/>
</dbReference>
<keyword evidence="17" id="KW-1185">Reference proteome</keyword>
<feature type="domain" description="PI3K/PI4K catalytic" evidence="13">
    <location>
        <begin position="1199"/>
        <end position="1542"/>
    </location>
</feature>
<dbReference type="GO" id="GO:0004674">
    <property type="term" value="F:protein serine/threonine kinase activity"/>
    <property type="evidence" value="ECO:0007669"/>
    <property type="project" value="UniProtKB-KW"/>
</dbReference>
<dbReference type="InterPro" id="IPR018936">
    <property type="entry name" value="PI3/4_kinase_CS"/>
</dbReference>
<keyword evidence="4" id="KW-0808">Transferase</keyword>
<dbReference type="GO" id="GO:0016242">
    <property type="term" value="P:negative regulation of macroautophagy"/>
    <property type="evidence" value="ECO:0007669"/>
    <property type="project" value="TreeGrafter"/>
</dbReference>
<dbReference type="InterPro" id="IPR003152">
    <property type="entry name" value="FATC_dom"/>
</dbReference>
<feature type="domain" description="FAT" evidence="14">
    <location>
        <begin position="610"/>
        <end position="993"/>
    </location>
</feature>
<dbReference type="InterPro" id="IPR011009">
    <property type="entry name" value="Kinase-like_dom_sf"/>
</dbReference>
<dbReference type="Pfam" id="PF00454">
    <property type="entry name" value="PI3_PI4_kinase"/>
    <property type="match status" value="1"/>
</dbReference>
<dbReference type="GO" id="GO:0031931">
    <property type="term" value="C:TORC1 complex"/>
    <property type="evidence" value="ECO:0007669"/>
    <property type="project" value="TreeGrafter"/>
</dbReference>
<keyword evidence="6" id="KW-0418">Kinase</keyword>